<evidence type="ECO:0000256" key="1">
    <source>
        <dbReference type="ARBA" id="ARBA00007951"/>
    </source>
</evidence>
<dbReference type="InterPro" id="IPR001119">
    <property type="entry name" value="SLH_dom"/>
</dbReference>
<evidence type="ECO:0000313" key="11">
    <source>
        <dbReference type="EMBL" id="RED75757.1"/>
    </source>
</evidence>
<dbReference type="InterPro" id="IPR008964">
    <property type="entry name" value="Invasin/intimin_cell_adhesion"/>
</dbReference>
<dbReference type="SUPFAM" id="SSF49373">
    <property type="entry name" value="Invasin/intimin cell-adhesion fragments"/>
    <property type="match status" value="1"/>
</dbReference>
<dbReference type="Gene3D" id="2.60.40.1080">
    <property type="match status" value="1"/>
</dbReference>
<evidence type="ECO:0000256" key="3">
    <source>
        <dbReference type="ARBA" id="ARBA00022729"/>
    </source>
</evidence>
<evidence type="ECO:0000256" key="2">
    <source>
        <dbReference type="ARBA" id="ARBA00012662"/>
    </source>
</evidence>
<protein>
    <recommendedName>
        <fullName evidence="2">alpha-L-fucosidase</fullName>
        <ecNumber evidence="2">3.2.1.51</ecNumber>
    </recommendedName>
</protein>
<dbReference type="RefSeq" id="WP_116062069.1">
    <property type="nucleotide sequence ID" value="NZ_QRDZ01000014.1"/>
</dbReference>
<dbReference type="SMART" id="SM00060">
    <property type="entry name" value="FN3"/>
    <property type="match status" value="1"/>
</dbReference>
<dbReference type="InterPro" id="IPR036116">
    <property type="entry name" value="FN3_sf"/>
</dbReference>
<dbReference type="EC" id="3.2.1.51" evidence="2"/>
<dbReference type="GO" id="GO:0016139">
    <property type="term" value="P:glycoside catabolic process"/>
    <property type="evidence" value="ECO:0007669"/>
    <property type="project" value="TreeGrafter"/>
</dbReference>
<feature type="region of interest" description="Disordered" evidence="6">
    <location>
        <begin position="1156"/>
        <end position="1203"/>
    </location>
</feature>
<keyword evidence="12" id="KW-1185">Reference proteome</keyword>
<sequence>MISRLKRMVLAFAILALIAPPVMTGGPSIAQAAEGQVEGGNLDFFSNAKMGLFVHYTYSYPGYEYGHTYDSPGGNPVADVNALADGFDEERFADVAQSMGAEYVTFTVFHAGMSALYPSETMNAIMPGKASNRDVIGDLLAALTARNIKLVLYFHPVDGHDLTTEQQALTGWGNYELWNKFINDLIVEIGDRYDGQIAGFWFDGAPGSDRIDGARLKASVRQYNPEAAVWVNYGIRYNDSLVFPHLSDFVASETMGGIDANTDNWLTSSGQENNRVTQEWWARYNTPILYNAESMLRYTVRLAATLGQRNGGIQWATGPYANNEWEPGVEAEFARLGEKIAEIGPSLFGTRPSTSYITYPHTTQNDTWGVATDSADGQYVYLHVLNSPVGQTLQIDRAFDGREFHEARLLASDVPLSLVQNAGGYAITLPEGETWNETDTVIRLGVSKSSDSEQWKQIEHVRSIGIAEMAPTSAPKQFKPVYRGYMADGQSIVLDNRFVKLSVEPSSAITAAPDGTLTGLKPGVTSLTLSLDQAVVSALVPGISVPQLAEEYHLIFNGRAFEWIPVDFRDSGAFFTKADVTTGPNNELFNHVTVPQGLGFAFRTGANPITVSQLGRYYTAGSNRIHTLFIYDHAMNKVAETDIDMAKGRPDEAGFKYSPLSEAVVLQPNQDYYMTSSEEAGGDYFHNSGVALTYDSSQGTVLGPYHAGDRMLTGSGARSYGPVNFKMAEINLGDRVALSVENMQQSSTEVGYVEVHGLRADEQREIVSNRMLTFSVEDPSVAIVRNNGTVRPLKPGTTMVTVRAAERPELTAQFRITVTDGEAGVELGALDGNLALSASVTTSSTVEAEVWGKSFAVDGLRGLDGQPPFGWTSADQLGVDHSEWIKLDLGRIVPMNRIDLYPRNDADREGYGFPIDFTVQVSNDDAHWETVVSETDYALPAPGEVQSFALDGITAARYVKIVGTKLRSAPFDADQYRMQLAEVEVFAPSATEVAAGIRSLTAPSAQDTLLKLPGVPKGYGIEIASSSREEVIALDGRIAVPEADAAVELVLKVTRNSDQQTGLTLPIIVTVAGSATNGPPAAPAIVTAAAAGTSAINLNWAESVGATGYRIYRAVAADGEYGFVGTSATDKYADTGLASGKSYFYKVSAVNDHGESGLSHAVSATTSSSGGTGGTGNTGGSYGGPVASPEQTSTEVKGSTIKPDSVLAASSGNSISTVDQESIEQAWANAMASGAGAISIEVPHKAGAASYVVSLPKTALDRKEGAQRIHVLSAAGDLNVPVTLLGTMNTSGKQTVSLQIGSADKSAWSEAVRKAVGDRPAIDLSVRLDDSAVAWRNSNTPIHVQIPYVPTAEERLNPEHIIVWFVDEAGNVSPVPSGKYDAATGRVTFNAVQAGKYAVTYVEKSFADLDRYPWARKQIEAMSARGIINGRTEATFDPAASISRAEFMKLLVTALELHAVANQSFDDVSPAKYYYNEVGIARTLGIAGGIGGNRFEPDADITRQDMIVLAEKAMRIVNKQLAVGRASDLRQYADSAQIAAYAADSIAALTAAGIVTGSDGSVKPHASSTRAEAAVLIYKIMSSLY</sequence>
<dbReference type="InterPro" id="IPR000421">
    <property type="entry name" value="FA58C"/>
</dbReference>
<dbReference type="Pfam" id="PF01120">
    <property type="entry name" value="Alpha_L_fucos"/>
    <property type="match status" value="1"/>
</dbReference>
<accession>A0A3D9JQE0</accession>
<dbReference type="GO" id="GO:0006004">
    <property type="term" value="P:fucose metabolic process"/>
    <property type="evidence" value="ECO:0007669"/>
    <property type="project" value="TreeGrafter"/>
</dbReference>
<keyword evidence="4" id="KW-0378">Hydrolase</keyword>
<feature type="compositionally biased region" description="Gly residues" evidence="6">
    <location>
        <begin position="1170"/>
        <end position="1183"/>
    </location>
</feature>
<organism evidence="11 12">
    <name type="scientific">Cohnella phaseoli</name>
    <dbReference type="NCBI Taxonomy" id="456490"/>
    <lineage>
        <taxon>Bacteria</taxon>
        <taxon>Bacillati</taxon>
        <taxon>Bacillota</taxon>
        <taxon>Bacilli</taxon>
        <taxon>Bacillales</taxon>
        <taxon>Paenibacillaceae</taxon>
        <taxon>Cohnella</taxon>
    </lineage>
</organism>
<dbReference type="InterPro" id="IPR017853">
    <property type="entry name" value="GH"/>
</dbReference>
<feature type="chain" id="PRO_5039686677" description="alpha-L-fucosidase" evidence="7">
    <location>
        <begin position="25"/>
        <end position="1585"/>
    </location>
</feature>
<dbReference type="InterPro" id="IPR013783">
    <property type="entry name" value="Ig-like_fold"/>
</dbReference>
<feature type="domain" description="SLH" evidence="10">
    <location>
        <begin position="1402"/>
        <end position="1465"/>
    </location>
</feature>
<dbReference type="GO" id="GO:0004560">
    <property type="term" value="F:alpha-L-fucosidase activity"/>
    <property type="evidence" value="ECO:0007669"/>
    <property type="project" value="InterPro"/>
</dbReference>
<dbReference type="SUPFAM" id="SSF49265">
    <property type="entry name" value="Fibronectin type III"/>
    <property type="match status" value="1"/>
</dbReference>
<dbReference type="SMART" id="SM00812">
    <property type="entry name" value="Alpha_L_fucos"/>
    <property type="match status" value="1"/>
</dbReference>
<dbReference type="SUPFAM" id="SSF49785">
    <property type="entry name" value="Galactose-binding domain-like"/>
    <property type="match status" value="1"/>
</dbReference>
<evidence type="ECO:0000256" key="4">
    <source>
        <dbReference type="ARBA" id="ARBA00022801"/>
    </source>
</evidence>
<dbReference type="PANTHER" id="PTHR10030">
    <property type="entry name" value="ALPHA-L-FUCOSIDASE"/>
    <property type="match status" value="1"/>
</dbReference>
<feature type="domain" description="SLH" evidence="10">
    <location>
        <begin position="1529"/>
        <end position="1585"/>
    </location>
</feature>
<reference evidence="11 12" key="1">
    <citation type="submission" date="2018-07" db="EMBL/GenBank/DDBJ databases">
        <title>Genomic Encyclopedia of Type Strains, Phase III (KMG-III): the genomes of soil and plant-associated and newly described type strains.</title>
        <authorList>
            <person name="Whitman W."/>
        </authorList>
    </citation>
    <scope>NUCLEOTIDE SEQUENCE [LARGE SCALE GENOMIC DNA]</scope>
    <source>
        <strain evidence="11 12">CECT 7287</strain>
    </source>
</reference>
<comment type="similarity">
    <text evidence="1">Belongs to the glycosyl hydrolase 29 family.</text>
</comment>
<dbReference type="Proteomes" id="UP000256977">
    <property type="component" value="Unassembled WGS sequence"/>
</dbReference>
<dbReference type="InterPro" id="IPR000933">
    <property type="entry name" value="Glyco_hydro_29"/>
</dbReference>
<dbReference type="PROSITE" id="PS50853">
    <property type="entry name" value="FN3"/>
    <property type="match status" value="1"/>
</dbReference>
<dbReference type="InterPro" id="IPR057739">
    <property type="entry name" value="Glyco_hydro_29_N"/>
</dbReference>
<evidence type="ECO:0000259" key="10">
    <source>
        <dbReference type="PROSITE" id="PS51272"/>
    </source>
</evidence>
<dbReference type="Pfam" id="PF00395">
    <property type="entry name" value="SLH"/>
    <property type="match status" value="3"/>
</dbReference>
<dbReference type="CDD" id="cd00063">
    <property type="entry name" value="FN3"/>
    <property type="match status" value="1"/>
</dbReference>
<dbReference type="InterPro" id="IPR008979">
    <property type="entry name" value="Galactose-bd-like_sf"/>
</dbReference>
<feature type="domain" description="F5/8 type C" evidence="8">
    <location>
        <begin position="822"/>
        <end position="988"/>
    </location>
</feature>
<evidence type="ECO:0000256" key="7">
    <source>
        <dbReference type="SAM" id="SignalP"/>
    </source>
</evidence>
<dbReference type="PROSITE" id="PS50022">
    <property type="entry name" value="FA58C_3"/>
    <property type="match status" value="1"/>
</dbReference>
<dbReference type="SUPFAM" id="SSF51445">
    <property type="entry name" value="(Trans)glycosidases"/>
    <property type="match status" value="1"/>
</dbReference>
<gene>
    <name evidence="11" type="ORF">DFP98_114118</name>
</gene>
<dbReference type="PANTHER" id="PTHR10030:SF37">
    <property type="entry name" value="ALPHA-L-FUCOSIDASE-RELATED"/>
    <property type="match status" value="1"/>
</dbReference>
<evidence type="ECO:0000313" key="12">
    <source>
        <dbReference type="Proteomes" id="UP000256977"/>
    </source>
</evidence>
<dbReference type="OrthoDB" id="5526311at2"/>
<evidence type="ECO:0000256" key="5">
    <source>
        <dbReference type="ARBA" id="ARBA00023295"/>
    </source>
</evidence>
<dbReference type="InterPro" id="IPR003961">
    <property type="entry name" value="FN3_dom"/>
</dbReference>
<dbReference type="Gene3D" id="3.20.20.80">
    <property type="entry name" value="Glycosidases"/>
    <property type="match status" value="1"/>
</dbReference>
<dbReference type="GO" id="GO:0005764">
    <property type="term" value="C:lysosome"/>
    <property type="evidence" value="ECO:0007669"/>
    <property type="project" value="TreeGrafter"/>
</dbReference>
<evidence type="ECO:0000259" key="9">
    <source>
        <dbReference type="PROSITE" id="PS50853"/>
    </source>
</evidence>
<keyword evidence="5" id="KW-0326">Glycosidase</keyword>
<dbReference type="EMBL" id="QRDZ01000014">
    <property type="protein sequence ID" value="RED75757.1"/>
    <property type="molecule type" value="Genomic_DNA"/>
</dbReference>
<proteinExistence type="inferred from homology"/>
<name>A0A3D9JQE0_9BACL</name>
<feature type="signal peptide" evidence="7">
    <location>
        <begin position="1"/>
        <end position="24"/>
    </location>
</feature>
<evidence type="ECO:0000256" key="6">
    <source>
        <dbReference type="SAM" id="MobiDB-lite"/>
    </source>
</evidence>
<dbReference type="Gene3D" id="2.60.120.260">
    <property type="entry name" value="Galactose-binding domain-like"/>
    <property type="match status" value="1"/>
</dbReference>
<comment type="caution">
    <text evidence="11">The sequence shown here is derived from an EMBL/GenBank/DDBJ whole genome shotgun (WGS) entry which is preliminary data.</text>
</comment>
<keyword evidence="3 7" id="KW-0732">Signal</keyword>
<feature type="domain" description="SLH" evidence="10">
    <location>
        <begin position="1466"/>
        <end position="1524"/>
    </location>
</feature>
<feature type="domain" description="Fibronectin type-III" evidence="9">
    <location>
        <begin position="1082"/>
        <end position="1169"/>
    </location>
</feature>
<dbReference type="Gene3D" id="2.60.40.10">
    <property type="entry name" value="Immunoglobulins"/>
    <property type="match status" value="1"/>
</dbReference>
<dbReference type="Pfam" id="PF00754">
    <property type="entry name" value="F5_F8_type_C"/>
    <property type="match status" value="1"/>
</dbReference>
<dbReference type="PROSITE" id="PS51272">
    <property type="entry name" value="SLH"/>
    <property type="match status" value="3"/>
</dbReference>
<evidence type="ECO:0000259" key="8">
    <source>
        <dbReference type="PROSITE" id="PS50022"/>
    </source>
</evidence>